<comment type="caution">
    <text evidence="2">The sequence shown here is derived from an EMBL/GenBank/DDBJ whole genome shotgun (WGS) entry which is preliminary data.</text>
</comment>
<evidence type="ECO:0000256" key="1">
    <source>
        <dbReference type="SAM" id="MobiDB-lite"/>
    </source>
</evidence>
<feature type="region of interest" description="Disordered" evidence="1">
    <location>
        <begin position="1"/>
        <end position="40"/>
    </location>
</feature>
<name>A0ABV1WVY3_9ACTN</name>
<dbReference type="EMBL" id="JBEPEK010000095">
    <property type="protein sequence ID" value="MER7180929.1"/>
    <property type="molecule type" value="Genomic_DNA"/>
</dbReference>
<dbReference type="Proteomes" id="UP001474181">
    <property type="component" value="Unassembled WGS sequence"/>
</dbReference>
<dbReference type="RefSeq" id="WP_350781362.1">
    <property type="nucleotide sequence ID" value="NZ_JBEPEK010000095.1"/>
</dbReference>
<feature type="compositionally biased region" description="Basic and acidic residues" evidence="1">
    <location>
        <begin position="1"/>
        <end position="28"/>
    </location>
</feature>
<reference evidence="2 3" key="1">
    <citation type="submission" date="2024-06" db="EMBL/GenBank/DDBJ databases">
        <title>The Natural Products Discovery Center: Release of the First 8490 Sequenced Strains for Exploring Actinobacteria Biosynthetic Diversity.</title>
        <authorList>
            <person name="Kalkreuter E."/>
            <person name="Kautsar S.A."/>
            <person name="Yang D."/>
            <person name="Bader C.D."/>
            <person name="Teijaro C.N."/>
            <person name="Fluegel L."/>
            <person name="Davis C.M."/>
            <person name="Simpson J.R."/>
            <person name="Lauterbach L."/>
            <person name="Steele A.D."/>
            <person name="Gui C."/>
            <person name="Meng S."/>
            <person name="Li G."/>
            <person name="Viehrig K."/>
            <person name="Ye F."/>
            <person name="Su P."/>
            <person name="Kiefer A.F."/>
            <person name="Nichols A."/>
            <person name="Cepeda A.J."/>
            <person name="Yan W."/>
            <person name="Fan B."/>
            <person name="Jiang Y."/>
            <person name="Adhikari A."/>
            <person name="Zheng C.-J."/>
            <person name="Schuster L."/>
            <person name="Cowan T.M."/>
            <person name="Smanski M.J."/>
            <person name="Chevrette M.G."/>
            <person name="De Carvalho L.P.S."/>
            <person name="Shen B."/>
        </authorList>
    </citation>
    <scope>NUCLEOTIDE SEQUENCE [LARGE SCALE GENOMIC DNA]</scope>
    <source>
        <strain evidence="2 3">NPDC000234</strain>
    </source>
</reference>
<evidence type="ECO:0000313" key="3">
    <source>
        <dbReference type="Proteomes" id="UP001474181"/>
    </source>
</evidence>
<sequence length="117" mass="12701">MSRADQSGRFRSLEGDRHRHRDDRDREPVGGLSYVRTEAGTPRAAVRRLDRIDDWCQQAGGTQELVRVVRPADDGHAARNSYACLDTPSPTVVQQTTEILATAALPSGTGRSGTGKG</sequence>
<accession>A0ABV1WVY3</accession>
<evidence type="ECO:0000313" key="2">
    <source>
        <dbReference type="EMBL" id="MER7180929.1"/>
    </source>
</evidence>
<keyword evidence="3" id="KW-1185">Reference proteome</keyword>
<protein>
    <submittedName>
        <fullName evidence="2">Uncharacterized protein</fullName>
    </submittedName>
</protein>
<organism evidence="2 3">
    <name type="scientific">Streptomyces hyaluromycini</name>
    <dbReference type="NCBI Taxonomy" id="1377993"/>
    <lineage>
        <taxon>Bacteria</taxon>
        <taxon>Bacillati</taxon>
        <taxon>Actinomycetota</taxon>
        <taxon>Actinomycetes</taxon>
        <taxon>Kitasatosporales</taxon>
        <taxon>Streptomycetaceae</taxon>
        <taxon>Streptomyces</taxon>
    </lineage>
</organism>
<proteinExistence type="predicted"/>
<gene>
    <name evidence="2" type="ORF">ABT404_15825</name>
</gene>